<protein>
    <recommendedName>
        <fullName evidence="2">RING-type E3 ubiquitin transferase</fullName>
        <ecNumber evidence="2">2.3.2.27</ecNumber>
    </recommendedName>
</protein>
<dbReference type="GO" id="GO:0016567">
    <property type="term" value="P:protein ubiquitination"/>
    <property type="evidence" value="ECO:0007669"/>
    <property type="project" value="TreeGrafter"/>
</dbReference>
<dbReference type="SMART" id="SM00184">
    <property type="entry name" value="RING"/>
    <property type="match status" value="1"/>
</dbReference>
<dbReference type="SMART" id="SM00744">
    <property type="entry name" value="RINGv"/>
    <property type="match status" value="1"/>
</dbReference>
<name>A0A1R3I9P1_COCAP</name>
<dbReference type="SUPFAM" id="SSF57850">
    <property type="entry name" value="RING/U-box"/>
    <property type="match status" value="1"/>
</dbReference>
<reference evidence="10 11" key="1">
    <citation type="submission" date="2013-09" db="EMBL/GenBank/DDBJ databases">
        <title>Corchorus capsularis genome sequencing.</title>
        <authorList>
            <person name="Alam M."/>
            <person name="Haque M.S."/>
            <person name="Islam M.S."/>
            <person name="Emdad E.M."/>
            <person name="Islam M.M."/>
            <person name="Ahmed B."/>
            <person name="Halim A."/>
            <person name="Hossen Q.M.M."/>
            <person name="Hossain M.Z."/>
            <person name="Ahmed R."/>
            <person name="Khan M.M."/>
            <person name="Islam R."/>
            <person name="Rashid M.M."/>
            <person name="Khan S.A."/>
            <person name="Rahman M.S."/>
            <person name="Alam M."/>
        </authorList>
    </citation>
    <scope>NUCLEOTIDE SEQUENCE [LARGE SCALE GENOMIC DNA]</scope>
    <source>
        <strain evidence="11">cv. CVL-1</strain>
        <tissue evidence="10">Whole seedling</tissue>
    </source>
</reference>
<evidence type="ECO:0000313" key="10">
    <source>
        <dbReference type="EMBL" id="OMO79316.1"/>
    </source>
</evidence>
<evidence type="ECO:0000256" key="4">
    <source>
        <dbReference type="ARBA" id="ARBA00022723"/>
    </source>
</evidence>
<dbReference type="Pfam" id="PF13639">
    <property type="entry name" value="zf-RING_2"/>
    <property type="match status" value="1"/>
</dbReference>
<keyword evidence="11" id="KW-1185">Reference proteome</keyword>
<dbReference type="OrthoDB" id="8062037at2759"/>
<feature type="domain" description="RING-type" evidence="9">
    <location>
        <begin position="53"/>
        <end position="94"/>
    </location>
</feature>
<dbReference type="EMBL" id="AWWV01010427">
    <property type="protein sequence ID" value="OMO79316.1"/>
    <property type="molecule type" value="Genomic_DNA"/>
</dbReference>
<dbReference type="PANTHER" id="PTHR15710">
    <property type="entry name" value="E3 UBIQUITIN-PROTEIN LIGASE PRAJA"/>
    <property type="match status" value="1"/>
</dbReference>
<dbReference type="AlphaFoldDB" id="A0A1R3I9P1"/>
<keyword evidence="4" id="KW-0479">Metal-binding</keyword>
<dbReference type="InterPro" id="IPR013083">
    <property type="entry name" value="Znf_RING/FYVE/PHD"/>
</dbReference>
<organism evidence="10 11">
    <name type="scientific">Corchorus capsularis</name>
    <name type="common">Jute</name>
    <dbReference type="NCBI Taxonomy" id="210143"/>
    <lineage>
        <taxon>Eukaryota</taxon>
        <taxon>Viridiplantae</taxon>
        <taxon>Streptophyta</taxon>
        <taxon>Embryophyta</taxon>
        <taxon>Tracheophyta</taxon>
        <taxon>Spermatophyta</taxon>
        <taxon>Magnoliopsida</taxon>
        <taxon>eudicotyledons</taxon>
        <taxon>Gunneridae</taxon>
        <taxon>Pentapetalae</taxon>
        <taxon>rosids</taxon>
        <taxon>malvids</taxon>
        <taxon>Malvales</taxon>
        <taxon>Malvaceae</taxon>
        <taxon>Grewioideae</taxon>
        <taxon>Apeibeae</taxon>
        <taxon>Corchorus</taxon>
    </lineage>
</organism>
<accession>A0A1R3I9P1</accession>
<evidence type="ECO:0000256" key="1">
    <source>
        <dbReference type="ARBA" id="ARBA00000900"/>
    </source>
</evidence>
<dbReference type="Proteomes" id="UP000188268">
    <property type="component" value="Unassembled WGS sequence"/>
</dbReference>
<dbReference type="GO" id="GO:0008270">
    <property type="term" value="F:zinc ion binding"/>
    <property type="evidence" value="ECO:0007669"/>
    <property type="project" value="UniProtKB-KW"/>
</dbReference>
<dbReference type="EC" id="2.3.2.27" evidence="2"/>
<dbReference type="InterPro" id="IPR011016">
    <property type="entry name" value="Znf_RING-CH"/>
</dbReference>
<keyword evidence="7" id="KW-0862">Zinc</keyword>
<dbReference type="FunFam" id="3.30.40.10:FF:000127">
    <property type="entry name" value="E3 ubiquitin-protein ligase RNF181"/>
    <property type="match status" value="1"/>
</dbReference>
<keyword evidence="3" id="KW-0808">Transferase</keyword>
<dbReference type="Gramene" id="OMO79316">
    <property type="protein sequence ID" value="OMO79316"/>
    <property type="gene ID" value="CCACVL1_13771"/>
</dbReference>
<proteinExistence type="predicted"/>
<sequence length="136" mass="14318">MADTAQTRGPISLFLFIAVDVGGEVDKPGPAPASKASIEALPTINVEGSGKDCSICLEEFKINEEAWQMPCKHFFHSNCVEKWLRIHGSCPVCRFLMPSEEESRAGGGASDGGDGGSRSLEGLVIGLGLGFIPGSH</sequence>
<dbReference type="STRING" id="210143.A0A1R3I9P1"/>
<dbReference type="OMA" id="SECISTW"/>
<evidence type="ECO:0000313" key="11">
    <source>
        <dbReference type="Proteomes" id="UP000188268"/>
    </source>
</evidence>
<evidence type="ECO:0000259" key="9">
    <source>
        <dbReference type="PROSITE" id="PS50089"/>
    </source>
</evidence>
<dbReference type="PANTHER" id="PTHR15710:SF184">
    <property type="entry name" value="RING_U-BOX SUPERFAMILY PROTEIN"/>
    <property type="match status" value="1"/>
</dbReference>
<evidence type="ECO:0000256" key="7">
    <source>
        <dbReference type="ARBA" id="ARBA00022833"/>
    </source>
</evidence>
<evidence type="ECO:0000256" key="2">
    <source>
        <dbReference type="ARBA" id="ARBA00012483"/>
    </source>
</evidence>
<keyword evidence="5 8" id="KW-0863">Zinc-finger</keyword>
<keyword evidence="6" id="KW-0833">Ubl conjugation pathway</keyword>
<gene>
    <name evidence="10" type="ORF">CCACVL1_13771</name>
</gene>
<dbReference type="Gene3D" id="3.30.40.10">
    <property type="entry name" value="Zinc/RING finger domain, C3HC4 (zinc finger)"/>
    <property type="match status" value="1"/>
</dbReference>
<dbReference type="InterPro" id="IPR001841">
    <property type="entry name" value="Znf_RING"/>
</dbReference>
<evidence type="ECO:0000256" key="3">
    <source>
        <dbReference type="ARBA" id="ARBA00022679"/>
    </source>
</evidence>
<dbReference type="PROSITE" id="PS50089">
    <property type="entry name" value="ZF_RING_2"/>
    <property type="match status" value="1"/>
</dbReference>
<dbReference type="GO" id="GO:0061630">
    <property type="term" value="F:ubiquitin protein ligase activity"/>
    <property type="evidence" value="ECO:0007669"/>
    <property type="project" value="UniProtKB-EC"/>
</dbReference>
<evidence type="ECO:0000256" key="8">
    <source>
        <dbReference type="PROSITE-ProRule" id="PRU00175"/>
    </source>
</evidence>
<evidence type="ECO:0000256" key="5">
    <source>
        <dbReference type="ARBA" id="ARBA00022771"/>
    </source>
</evidence>
<dbReference type="GO" id="GO:0005737">
    <property type="term" value="C:cytoplasm"/>
    <property type="evidence" value="ECO:0007669"/>
    <property type="project" value="TreeGrafter"/>
</dbReference>
<comment type="catalytic activity">
    <reaction evidence="1">
        <text>S-ubiquitinyl-[E2 ubiquitin-conjugating enzyme]-L-cysteine + [acceptor protein]-L-lysine = [E2 ubiquitin-conjugating enzyme]-L-cysteine + N(6)-ubiquitinyl-[acceptor protein]-L-lysine.</text>
        <dbReference type="EC" id="2.3.2.27"/>
    </reaction>
</comment>
<evidence type="ECO:0000256" key="6">
    <source>
        <dbReference type="ARBA" id="ARBA00022786"/>
    </source>
</evidence>
<comment type="caution">
    <text evidence="10">The sequence shown here is derived from an EMBL/GenBank/DDBJ whole genome shotgun (WGS) entry which is preliminary data.</text>
</comment>